<gene>
    <name evidence="3" type="ORF">HMPREF9240_01225</name>
</gene>
<evidence type="ECO:0000256" key="2">
    <source>
        <dbReference type="SAM" id="Phobius"/>
    </source>
</evidence>
<dbReference type="EMBL" id="AGWP01000005">
    <property type="protein sequence ID" value="EJZ86851.1"/>
    <property type="molecule type" value="Genomic_DNA"/>
</dbReference>
<evidence type="ECO:0000313" key="4">
    <source>
        <dbReference type="Proteomes" id="UP000006075"/>
    </source>
</evidence>
<feature type="compositionally biased region" description="Pro residues" evidence="1">
    <location>
        <begin position="425"/>
        <end position="442"/>
    </location>
</feature>
<accession>K0YTB7</accession>
<dbReference type="AlphaFoldDB" id="K0YTB7"/>
<dbReference type="eggNOG" id="ENOG5031HEV">
    <property type="taxonomic scope" value="Bacteria"/>
</dbReference>
<reference evidence="3 4" key="1">
    <citation type="submission" date="2012-07" db="EMBL/GenBank/DDBJ databases">
        <title>The Genome Sequence of Actinomyces neuii subsp. anitratus BVS029A5.</title>
        <authorList>
            <consortium name="The Broad Institute Genome Sequencing Platform"/>
            <person name="Earl A."/>
            <person name="Ward D."/>
            <person name="Feldgarden M."/>
            <person name="Gevers D."/>
            <person name="Saerens B."/>
            <person name="Vaneechoutte M."/>
            <person name="Walker B."/>
            <person name="Young S.K."/>
            <person name="Zeng Q."/>
            <person name="Gargeya S."/>
            <person name="Fitzgerald M."/>
            <person name="Haas B."/>
            <person name="Abouelleil A."/>
            <person name="Alvarado L."/>
            <person name="Arachchi H.M."/>
            <person name="Berlin A."/>
            <person name="Chapman S.B."/>
            <person name="Goldberg J."/>
            <person name="Griggs A."/>
            <person name="Gujja S."/>
            <person name="Hansen M."/>
            <person name="Howarth C."/>
            <person name="Imamovic A."/>
            <person name="Larimer J."/>
            <person name="McCowen C."/>
            <person name="Montmayeur A."/>
            <person name="Murphy C."/>
            <person name="Neiman D."/>
            <person name="Pearson M."/>
            <person name="Priest M."/>
            <person name="Roberts A."/>
            <person name="Saif S."/>
            <person name="Shea T."/>
            <person name="Sisk P."/>
            <person name="Sykes S."/>
            <person name="Wortman J."/>
            <person name="Nusbaum C."/>
            <person name="Birren B."/>
        </authorList>
    </citation>
    <scope>NUCLEOTIDE SEQUENCE [LARGE SCALE GENOMIC DNA]</scope>
    <source>
        <strain evidence="3 4">BVS029A5</strain>
    </source>
</reference>
<dbReference type="Proteomes" id="UP000006075">
    <property type="component" value="Unassembled WGS sequence"/>
</dbReference>
<keyword evidence="4" id="KW-1185">Reference proteome</keyword>
<protein>
    <recommendedName>
        <fullName evidence="5">TQXA domain-containing protein</fullName>
    </recommendedName>
</protein>
<name>K0YTB7_9ACTO</name>
<feature type="compositionally biased region" description="Pro residues" evidence="1">
    <location>
        <begin position="375"/>
        <end position="397"/>
    </location>
</feature>
<keyword evidence="2" id="KW-0812">Transmembrane</keyword>
<organism evidence="3 4">
    <name type="scientific">Winkia neuii BV029A5</name>
    <dbReference type="NCBI Taxonomy" id="888439"/>
    <lineage>
        <taxon>Bacteria</taxon>
        <taxon>Bacillati</taxon>
        <taxon>Actinomycetota</taxon>
        <taxon>Actinomycetes</taxon>
        <taxon>Actinomycetales</taxon>
        <taxon>Actinomycetaceae</taxon>
        <taxon>Winkia</taxon>
    </lineage>
</organism>
<proteinExistence type="predicted"/>
<feature type="region of interest" description="Disordered" evidence="1">
    <location>
        <begin position="372"/>
        <end position="476"/>
    </location>
</feature>
<evidence type="ECO:0008006" key="5">
    <source>
        <dbReference type="Google" id="ProtNLM"/>
    </source>
</evidence>
<feature type="transmembrane region" description="Helical" evidence="2">
    <location>
        <begin position="483"/>
        <end position="503"/>
    </location>
</feature>
<keyword evidence="2" id="KW-1133">Transmembrane helix</keyword>
<evidence type="ECO:0000313" key="3">
    <source>
        <dbReference type="EMBL" id="EJZ86851.1"/>
    </source>
</evidence>
<sequence>MRVCLFRHSSLHQLVYSSAIGGAGASWSFVRLSTIRPISVFHSRGEVRWRALRRISDTGVMTTKNKPLRRQKAPLLKPTLLERVCRRLRSRVIATMALTTATFGVCAPGALADGAGPRIESWKIVGRADLELGAHKAANGQFMICATDSQINFGAKAHPIFFDREVTVGARSPYRVSSSYLGNAGSNVVDADKQPLIAYMLWRHLKEAGQKAEGGNWRPLAGLVDAVHSSTNSRKYLADKGPLPAQVRKDAKSYLAEAAKYAGPYRLVTRWHGQALGVQVLSAAGNPIGVKVQVAGQAPLVINGIRYSDKASFKSGAKEVLVKPQRQQGKQTLLELKAGGVPAVTFRVWEHHKAQDMMLSGYDSELTAKVDVPATPVPPKQTPPAKTPPEKTPPAKTPPEKEVPKETPPVLPAADMPSPKQVTPPESPEPVPAEPEQTPPPKVAENPTPEVRPVQVETAVQTKPKTTPSPTKKRTLAKTGSSAVLAGGAALALAGLGVAFLGLRRRI</sequence>
<keyword evidence="2" id="KW-0472">Membrane</keyword>
<comment type="caution">
    <text evidence="3">The sequence shown here is derived from an EMBL/GenBank/DDBJ whole genome shotgun (WGS) entry which is preliminary data.</text>
</comment>
<evidence type="ECO:0000256" key="1">
    <source>
        <dbReference type="SAM" id="MobiDB-lite"/>
    </source>
</evidence>
<dbReference type="HOGENOM" id="CLU_537085_0_0_11"/>